<gene>
    <name evidence="4" type="primary">CSON004694</name>
</gene>
<organism evidence="4">
    <name type="scientific">Culicoides sonorensis</name>
    <name type="common">Biting midge</name>
    <dbReference type="NCBI Taxonomy" id="179676"/>
    <lineage>
        <taxon>Eukaryota</taxon>
        <taxon>Metazoa</taxon>
        <taxon>Ecdysozoa</taxon>
        <taxon>Arthropoda</taxon>
        <taxon>Hexapoda</taxon>
        <taxon>Insecta</taxon>
        <taxon>Pterygota</taxon>
        <taxon>Neoptera</taxon>
        <taxon>Endopterygota</taxon>
        <taxon>Diptera</taxon>
        <taxon>Nematocera</taxon>
        <taxon>Chironomoidea</taxon>
        <taxon>Ceratopogonidae</taxon>
        <taxon>Ceratopogoninae</taxon>
        <taxon>Culicoides</taxon>
        <taxon>Monoculicoides</taxon>
    </lineage>
</organism>
<dbReference type="AlphaFoldDB" id="A0A336M636"/>
<dbReference type="PANTHER" id="PTHR37984:SF9">
    <property type="entry name" value="INTEGRASE CATALYTIC DOMAIN-CONTAINING PROTEIN"/>
    <property type="match status" value="1"/>
</dbReference>
<evidence type="ECO:0000256" key="1">
    <source>
        <dbReference type="PROSITE-ProRule" id="PRU00047"/>
    </source>
</evidence>
<dbReference type="Gene3D" id="4.10.60.10">
    <property type="entry name" value="Zinc finger, CCHC-type"/>
    <property type="match status" value="1"/>
</dbReference>
<dbReference type="PANTHER" id="PTHR37984">
    <property type="entry name" value="PROTEIN CBG26694"/>
    <property type="match status" value="1"/>
</dbReference>
<feature type="domain" description="CCHC-type" evidence="3">
    <location>
        <begin position="257"/>
        <end position="273"/>
    </location>
</feature>
<reference evidence="4" key="1">
    <citation type="submission" date="2018-07" db="EMBL/GenBank/DDBJ databases">
        <authorList>
            <person name="Quirk P.G."/>
            <person name="Krulwich T.A."/>
        </authorList>
    </citation>
    <scope>NUCLEOTIDE SEQUENCE</scope>
</reference>
<protein>
    <submittedName>
        <fullName evidence="4">CSON004694 protein</fullName>
    </submittedName>
</protein>
<name>A0A336M636_CULSO</name>
<evidence type="ECO:0000313" key="4">
    <source>
        <dbReference type="EMBL" id="SSX21498.1"/>
    </source>
</evidence>
<dbReference type="EMBL" id="UFQT01000195">
    <property type="protein sequence ID" value="SSX21498.1"/>
    <property type="molecule type" value="Genomic_DNA"/>
</dbReference>
<dbReference type="PROSITE" id="PS50158">
    <property type="entry name" value="ZF_CCHC"/>
    <property type="match status" value="1"/>
</dbReference>
<keyword evidence="1" id="KW-0863">Zinc-finger</keyword>
<evidence type="ECO:0000259" key="3">
    <source>
        <dbReference type="PROSITE" id="PS50158"/>
    </source>
</evidence>
<keyword evidence="1" id="KW-0479">Metal-binding</keyword>
<proteinExistence type="predicted"/>
<dbReference type="GO" id="GO:0003676">
    <property type="term" value="F:nucleic acid binding"/>
    <property type="evidence" value="ECO:0007669"/>
    <property type="project" value="InterPro"/>
</dbReference>
<dbReference type="VEuPathDB" id="VectorBase:CSON004694"/>
<evidence type="ECO:0000256" key="2">
    <source>
        <dbReference type="SAM" id="MobiDB-lite"/>
    </source>
</evidence>
<dbReference type="InterPro" id="IPR050951">
    <property type="entry name" value="Retrovirus_Pol_polyprotein"/>
</dbReference>
<dbReference type="CDD" id="cd00303">
    <property type="entry name" value="retropepsin_like"/>
    <property type="match status" value="1"/>
</dbReference>
<keyword evidence="1" id="KW-0862">Zinc</keyword>
<dbReference type="InterPro" id="IPR001878">
    <property type="entry name" value="Znf_CCHC"/>
</dbReference>
<feature type="region of interest" description="Disordered" evidence="2">
    <location>
        <begin position="534"/>
        <end position="564"/>
    </location>
</feature>
<dbReference type="GO" id="GO:0008270">
    <property type="term" value="F:zinc ion binding"/>
    <property type="evidence" value="ECO:0007669"/>
    <property type="project" value="UniProtKB-KW"/>
</dbReference>
<dbReference type="OMA" id="NRECERC"/>
<accession>A0A336M636</accession>
<sequence length="591" mass="67607">MSSDQDDDHDPNATFMMNASTMSAAIMSAGNLKMSEFKCRDMQQSSLRDEWTRWIRGTENVLAAGDVTDPVKKKQLLLAWGGLQLQDVFYSIPSASGDANDPDVFKTAVDALTKHFSPKQHDTYERHKFWSMKIENGESIDKFFHRVRQQANNCYFGSSRAKSREIGIIDKVIASAPPQLKEMLLQKPKLDLEILEKTVNSYQAVKEQARLMSSSSEKQIFVNKLNDRFDNRNRECERCGYKNHKTNDKQCPALKSKCFECGNVGHFANMCRRRKRPSSSNYPRPSSVKRFRSVRQIESRDDEYGAMHQRQEIDYQDEEKHNVYNVGECDDLVWCKVGGTEIEMCIDSGSKHNLIDDKTFRYMKENRAEMENSRFDDTKKFLAYGKYPLKLLTVFDAMIRVIDGEQTIEQMATFYVIENGQQPLLEESPVFIRAVTQALASLSGDGKAVTFDEDVEACGRKENERRGAKTSDIDVGDTVLMKNLLGGDKFKLNFNKEEFIVVARNGAHVTIREKGGDKVFERNVAHLKKIPMNDTETVDPEVPGSPLLEDDAAVKSPEPPHKQVTDEIQVEARRPVRMMKKPLRFQDYEFN</sequence>